<feature type="transmembrane region" description="Helical" evidence="1">
    <location>
        <begin position="72"/>
        <end position="89"/>
    </location>
</feature>
<evidence type="ECO:0000313" key="2">
    <source>
        <dbReference type="EMBL" id="WZW99128.1"/>
    </source>
</evidence>
<sequence>MNKRLWSLFAGISFLTAAVFLASLEQGLGWSPILVAALSALALLVGALIAPTRWRTSEEDKLPQQEWELRKLAQVVVAALVAVVAAFFFSVSPGLAGMMGIVAAIMVGALPRQRVRGTDS</sequence>
<accession>A0ABZ3C8M6</accession>
<gene>
    <name evidence="2" type="ORF">PCC79_02680</name>
</gene>
<evidence type="ECO:0000256" key="1">
    <source>
        <dbReference type="SAM" id="Phobius"/>
    </source>
</evidence>
<dbReference type="Proteomes" id="UP001434337">
    <property type="component" value="Chromosome"/>
</dbReference>
<proteinExistence type="predicted"/>
<dbReference type="RefSeq" id="WP_342372920.1">
    <property type="nucleotide sequence ID" value="NZ_CP115965.1"/>
</dbReference>
<keyword evidence="1" id="KW-0472">Membrane</keyword>
<organism evidence="2 3">
    <name type="scientific">Propioniciclava soli</name>
    <dbReference type="NCBI Taxonomy" id="2775081"/>
    <lineage>
        <taxon>Bacteria</taxon>
        <taxon>Bacillati</taxon>
        <taxon>Actinomycetota</taxon>
        <taxon>Actinomycetes</taxon>
        <taxon>Propionibacteriales</taxon>
        <taxon>Propionibacteriaceae</taxon>
        <taxon>Propioniciclava</taxon>
    </lineage>
</organism>
<keyword evidence="3" id="KW-1185">Reference proteome</keyword>
<feature type="transmembrane region" description="Helical" evidence="1">
    <location>
        <begin position="95"/>
        <end position="111"/>
    </location>
</feature>
<feature type="transmembrane region" description="Helical" evidence="1">
    <location>
        <begin position="31"/>
        <end position="51"/>
    </location>
</feature>
<keyword evidence="1" id="KW-1133">Transmembrane helix</keyword>
<evidence type="ECO:0000313" key="3">
    <source>
        <dbReference type="Proteomes" id="UP001434337"/>
    </source>
</evidence>
<keyword evidence="1" id="KW-0812">Transmembrane</keyword>
<reference evidence="2 3" key="1">
    <citation type="journal article" date="2023" name="Environ Microbiome">
        <title>A coral-associated actinobacterium mitigates coral bleaching under heat stress.</title>
        <authorList>
            <person name="Li J."/>
            <person name="Zou Y."/>
            <person name="Li Q."/>
            <person name="Zhang J."/>
            <person name="Bourne D.G."/>
            <person name="Lyu Y."/>
            <person name="Liu C."/>
            <person name="Zhang S."/>
        </authorList>
    </citation>
    <scope>NUCLEOTIDE SEQUENCE [LARGE SCALE GENOMIC DNA]</scope>
    <source>
        <strain evidence="2 3">SCSIO 13291</strain>
    </source>
</reference>
<name>A0ABZ3C8M6_9ACTN</name>
<protein>
    <submittedName>
        <fullName evidence="2">Uncharacterized protein</fullName>
    </submittedName>
</protein>
<dbReference type="EMBL" id="CP115965">
    <property type="protein sequence ID" value="WZW99128.1"/>
    <property type="molecule type" value="Genomic_DNA"/>
</dbReference>